<reference evidence="1" key="1">
    <citation type="journal article" date="2020" name="Nature">
        <title>Giant virus diversity and host interactions through global metagenomics.</title>
        <authorList>
            <person name="Schulz F."/>
            <person name="Roux S."/>
            <person name="Paez-Espino D."/>
            <person name="Jungbluth S."/>
            <person name="Walsh D.A."/>
            <person name="Denef V.J."/>
            <person name="McMahon K.D."/>
            <person name="Konstantinidis K.T."/>
            <person name="Eloe-Fadrosh E.A."/>
            <person name="Kyrpides N.C."/>
            <person name="Woyke T."/>
        </authorList>
    </citation>
    <scope>NUCLEOTIDE SEQUENCE</scope>
    <source>
        <strain evidence="1">GVMAG-M-3300025874-2</strain>
    </source>
</reference>
<name>A0A6C0JA97_9ZZZZ</name>
<dbReference type="AlphaFoldDB" id="A0A6C0JA97"/>
<proteinExistence type="predicted"/>
<evidence type="ECO:0000313" key="1">
    <source>
        <dbReference type="EMBL" id="QHU01721.1"/>
    </source>
</evidence>
<sequence length="100" mass="12502">MTKHDDFITETNWLINSIFRRKKEFYKTHRMKYNLSFTNLNKMYNDLHIIRRTVHTDLNYILRANFNFNYDEAHTITTWFLVEKRIYVETTESYCICYFH</sequence>
<accession>A0A6C0JA97</accession>
<protein>
    <submittedName>
        <fullName evidence="1">Uncharacterized protein</fullName>
    </submittedName>
</protein>
<dbReference type="EMBL" id="MN740346">
    <property type="protein sequence ID" value="QHU01721.1"/>
    <property type="molecule type" value="Genomic_DNA"/>
</dbReference>
<organism evidence="1">
    <name type="scientific">viral metagenome</name>
    <dbReference type="NCBI Taxonomy" id="1070528"/>
    <lineage>
        <taxon>unclassified sequences</taxon>
        <taxon>metagenomes</taxon>
        <taxon>organismal metagenomes</taxon>
    </lineage>
</organism>